<keyword evidence="3" id="KW-0233">DNA recombination</keyword>
<dbReference type="EMBL" id="JRHO01000009">
    <property type="protein sequence ID" value="KGK98955.1"/>
    <property type="molecule type" value="Genomic_DNA"/>
</dbReference>
<keyword evidence="5" id="KW-0175">Coiled coil</keyword>
<evidence type="ECO:0008006" key="10">
    <source>
        <dbReference type="Google" id="ProtNLM"/>
    </source>
</evidence>
<gene>
    <name evidence="8" type="ORF">LI82_02620</name>
</gene>
<evidence type="ECO:0000313" key="9">
    <source>
        <dbReference type="Proteomes" id="UP000029859"/>
    </source>
</evidence>
<feature type="coiled-coil region" evidence="5">
    <location>
        <begin position="364"/>
        <end position="401"/>
    </location>
</feature>
<dbReference type="InterPro" id="IPR050090">
    <property type="entry name" value="Tyrosine_recombinase_XerCD"/>
</dbReference>
<dbReference type="InterPro" id="IPR044068">
    <property type="entry name" value="CB"/>
</dbReference>
<dbReference type="PROSITE" id="PS51898">
    <property type="entry name" value="TYR_RECOMBINASE"/>
    <property type="match status" value="1"/>
</dbReference>
<dbReference type="InterPro" id="IPR011010">
    <property type="entry name" value="DNA_brk_join_enz"/>
</dbReference>
<sequence length="425" mass="49015">MKKSELEKDEYINEWFMGRNLAPRTRINYILGMQHYTEYTGKTPIQLIDEAESDIQNGVLPRKRSIKGYLIGFKEHLKGNVVDNSVRAYVAAVKSFYTFFDIPIPDIVRNSKRAKPSPENLKIPTIDDVREALKHCDIREKAIILVGLSSGLSANEITNLKICDFKDGYDEDTKITTLKLRRGKTGVDFVTFLTPEASEAVGDYLEWRNREIKFHDASRKNAALKQRINDDNGYLFICKVISGKFLETGDEELRRFDAEKGLGKMYSSINIRLGKGSTNRNRHLIRSHNMRKLFSTTLKSIGCNNTMVEYWMGHSLSRVDDAYFKPNDIDKMKGTYRKYMPHLLVQKENVIAESPEFQKIVEENEKLSGEVAKAVLERSEMENMKARLAEQDTKIEEQAKDNEIFTTLLNKLRENPEFLNKIMQT</sequence>
<proteinExistence type="predicted"/>
<evidence type="ECO:0000256" key="3">
    <source>
        <dbReference type="ARBA" id="ARBA00023172"/>
    </source>
</evidence>
<dbReference type="OrthoDB" id="142712at2157"/>
<reference evidence="8 9" key="1">
    <citation type="submission" date="2014-09" db="EMBL/GenBank/DDBJ databases">
        <title>Draft genome sequence of an obligately methylotrophic methanogen, Methanococcoides methylutens, isolated from marine sediment.</title>
        <authorList>
            <person name="Guan Y."/>
            <person name="Ngugi D.K."/>
            <person name="Blom J."/>
            <person name="Ali S."/>
            <person name="Ferry J.G."/>
            <person name="Stingl U."/>
        </authorList>
    </citation>
    <scope>NUCLEOTIDE SEQUENCE [LARGE SCALE GENOMIC DNA]</scope>
    <source>
        <strain evidence="8 9">DSM 2657</strain>
    </source>
</reference>
<dbReference type="PANTHER" id="PTHR30349:SF41">
    <property type="entry name" value="INTEGRASE_RECOMBINASE PROTEIN MJ0367-RELATED"/>
    <property type="match status" value="1"/>
</dbReference>
<evidence type="ECO:0000259" key="7">
    <source>
        <dbReference type="PROSITE" id="PS51900"/>
    </source>
</evidence>
<keyword evidence="2 4" id="KW-0238">DNA-binding</keyword>
<evidence type="ECO:0000313" key="8">
    <source>
        <dbReference type="EMBL" id="KGK98955.1"/>
    </source>
</evidence>
<dbReference type="Gene3D" id="1.10.443.10">
    <property type="entry name" value="Intergrase catalytic core"/>
    <property type="match status" value="1"/>
</dbReference>
<dbReference type="PANTHER" id="PTHR30349">
    <property type="entry name" value="PHAGE INTEGRASE-RELATED"/>
    <property type="match status" value="1"/>
</dbReference>
<evidence type="ECO:0000259" key="6">
    <source>
        <dbReference type="PROSITE" id="PS51898"/>
    </source>
</evidence>
<comment type="caution">
    <text evidence="8">The sequence shown here is derived from an EMBL/GenBank/DDBJ whole genome shotgun (WGS) entry which is preliminary data.</text>
</comment>
<dbReference type="InterPro" id="IPR002104">
    <property type="entry name" value="Integrase_catalytic"/>
</dbReference>
<protein>
    <recommendedName>
        <fullName evidence="10">Tyr recombinase domain-containing protein</fullName>
    </recommendedName>
</protein>
<evidence type="ECO:0000256" key="2">
    <source>
        <dbReference type="ARBA" id="ARBA00023125"/>
    </source>
</evidence>
<evidence type="ECO:0000256" key="5">
    <source>
        <dbReference type="SAM" id="Coils"/>
    </source>
</evidence>
<dbReference type="GO" id="GO:0003677">
    <property type="term" value="F:DNA binding"/>
    <property type="evidence" value="ECO:0007669"/>
    <property type="project" value="UniProtKB-UniRule"/>
</dbReference>
<evidence type="ECO:0000256" key="1">
    <source>
        <dbReference type="ARBA" id="ARBA00022908"/>
    </source>
</evidence>
<dbReference type="GO" id="GO:0015074">
    <property type="term" value="P:DNA integration"/>
    <property type="evidence" value="ECO:0007669"/>
    <property type="project" value="UniProtKB-KW"/>
</dbReference>
<dbReference type="InterPro" id="IPR013762">
    <property type="entry name" value="Integrase-like_cat_sf"/>
</dbReference>
<dbReference type="PROSITE" id="PS51900">
    <property type="entry name" value="CB"/>
    <property type="match status" value="1"/>
</dbReference>
<keyword evidence="1" id="KW-0229">DNA integration</keyword>
<feature type="domain" description="Tyr recombinase" evidence="6">
    <location>
        <begin position="119"/>
        <end position="337"/>
    </location>
</feature>
<dbReference type="Pfam" id="PF00589">
    <property type="entry name" value="Phage_integrase"/>
    <property type="match status" value="1"/>
</dbReference>
<name>A0A099T1A6_METMT</name>
<dbReference type="SUPFAM" id="SSF56349">
    <property type="entry name" value="DNA breaking-rejoining enzymes"/>
    <property type="match status" value="1"/>
</dbReference>
<dbReference type="Proteomes" id="UP000029859">
    <property type="component" value="Unassembled WGS sequence"/>
</dbReference>
<dbReference type="RefSeq" id="WP_048193389.1">
    <property type="nucleotide sequence ID" value="NZ_CAAGSM010000002.1"/>
</dbReference>
<dbReference type="AlphaFoldDB" id="A0A099T1A6"/>
<keyword evidence="9" id="KW-1185">Reference proteome</keyword>
<accession>A0A099T1A6</accession>
<organism evidence="8 9">
    <name type="scientific">Methanococcoides methylutens</name>
    <dbReference type="NCBI Taxonomy" id="2226"/>
    <lineage>
        <taxon>Archaea</taxon>
        <taxon>Methanobacteriati</taxon>
        <taxon>Methanobacteriota</taxon>
        <taxon>Stenosarchaea group</taxon>
        <taxon>Methanomicrobia</taxon>
        <taxon>Methanosarcinales</taxon>
        <taxon>Methanosarcinaceae</taxon>
        <taxon>Methanococcoides</taxon>
    </lineage>
</organism>
<dbReference type="GO" id="GO:0006310">
    <property type="term" value="P:DNA recombination"/>
    <property type="evidence" value="ECO:0007669"/>
    <property type="project" value="UniProtKB-KW"/>
</dbReference>
<evidence type="ECO:0000256" key="4">
    <source>
        <dbReference type="PROSITE-ProRule" id="PRU01248"/>
    </source>
</evidence>
<feature type="domain" description="Core-binding (CB)" evidence="7">
    <location>
        <begin position="6"/>
        <end position="101"/>
    </location>
</feature>